<dbReference type="RefSeq" id="WP_091430110.1">
    <property type="nucleotide sequence ID" value="NZ_FNMV01000003.1"/>
</dbReference>
<evidence type="ECO:0000313" key="1">
    <source>
        <dbReference type="EMBL" id="SDW54673.1"/>
    </source>
</evidence>
<proteinExistence type="predicted"/>
<dbReference type="InterPro" id="IPR003489">
    <property type="entry name" value="RHF/RaiA"/>
</dbReference>
<protein>
    <submittedName>
        <fullName evidence="1">Putative sigma-54 modulation protein</fullName>
    </submittedName>
</protein>
<dbReference type="OrthoDB" id="9808702at2"/>
<dbReference type="InterPro" id="IPR036567">
    <property type="entry name" value="RHF-like"/>
</dbReference>
<accession>A0A1H2UEQ6</accession>
<dbReference type="STRING" id="229203.SAMN05444338_103154"/>
<dbReference type="AlphaFoldDB" id="A0A1H2UEQ6"/>
<name>A0A1H2UEQ6_9FLAO</name>
<gene>
    <name evidence="1" type="ORF">SAMN05444338_103154</name>
</gene>
<organism evidence="1 2">
    <name type="scientific">Flavobacterium degerlachei</name>
    <dbReference type="NCBI Taxonomy" id="229203"/>
    <lineage>
        <taxon>Bacteria</taxon>
        <taxon>Pseudomonadati</taxon>
        <taxon>Bacteroidota</taxon>
        <taxon>Flavobacteriia</taxon>
        <taxon>Flavobacteriales</taxon>
        <taxon>Flavobacteriaceae</taxon>
        <taxon>Flavobacterium</taxon>
    </lineage>
</organism>
<dbReference type="Pfam" id="PF02482">
    <property type="entry name" value="Ribosomal_S30AE"/>
    <property type="match status" value="1"/>
</dbReference>
<reference evidence="2" key="1">
    <citation type="submission" date="2016-10" db="EMBL/GenBank/DDBJ databases">
        <authorList>
            <person name="Varghese N."/>
            <person name="Submissions S."/>
        </authorList>
    </citation>
    <scope>NUCLEOTIDE SEQUENCE [LARGE SCALE GENOMIC DNA]</scope>
    <source>
        <strain evidence="2">DSM 15718</strain>
    </source>
</reference>
<evidence type="ECO:0000313" key="2">
    <source>
        <dbReference type="Proteomes" id="UP000198569"/>
    </source>
</evidence>
<dbReference type="EMBL" id="FNMV01000003">
    <property type="protein sequence ID" value="SDW54673.1"/>
    <property type="molecule type" value="Genomic_DNA"/>
</dbReference>
<dbReference type="Proteomes" id="UP000198569">
    <property type="component" value="Unassembled WGS sequence"/>
</dbReference>
<keyword evidence="2" id="KW-1185">Reference proteome</keyword>
<sequence length="99" mass="11332">MEITTQFVQAEPNATADNLVFEKLENLAKHYNWLIRAKVVFKEEKKSNGKGKICDVILSCPGPQIFASSNEETFEMAVAETIRDLEVQLRKRKAEMKPF</sequence>
<dbReference type="SUPFAM" id="SSF69754">
    <property type="entry name" value="Ribosome binding protein Y (YfiA homologue)"/>
    <property type="match status" value="1"/>
</dbReference>
<dbReference type="Gene3D" id="3.30.160.100">
    <property type="entry name" value="Ribosome hibernation promotion factor-like"/>
    <property type="match status" value="1"/>
</dbReference>